<name>A0A8H3J1B4_9LECA</name>
<keyword evidence="3" id="KW-1185">Reference proteome</keyword>
<feature type="compositionally biased region" description="Basic and acidic residues" evidence="1">
    <location>
        <begin position="154"/>
        <end position="165"/>
    </location>
</feature>
<sequence length="190" mass="20595">MPVKWTPETDQILLLKILETSDVSPKCGVISEKWPEHLERPTPRAISERIFKIRATAKATGTATHFSVPSANSNGGTPRKKSTATITKKTPSKKTSGPKGGANKRKRGSNMSDEEENSDDTEIDGFKSDNNGSDVSDDELPKKKTKNNATAKGKSKDPVKVKAEDTENGTAYDSNNEIENEGATDVIDYA</sequence>
<dbReference type="EMBL" id="CAJPDT010000112">
    <property type="protein sequence ID" value="CAF9938833.1"/>
    <property type="molecule type" value="Genomic_DNA"/>
</dbReference>
<evidence type="ECO:0000313" key="3">
    <source>
        <dbReference type="Proteomes" id="UP000664534"/>
    </source>
</evidence>
<comment type="caution">
    <text evidence="2">The sequence shown here is derived from an EMBL/GenBank/DDBJ whole genome shotgun (WGS) entry which is preliminary data.</text>
</comment>
<feature type="region of interest" description="Disordered" evidence="1">
    <location>
        <begin position="59"/>
        <end position="190"/>
    </location>
</feature>
<dbReference type="AlphaFoldDB" id="A0A8H3J1B4"/>
<organism evidence="2 3">
    <name type="scientific">Imshaugia aleurites</name>
    <dbReference type="NCBI Taxonomy" id="172621"/>
    <lineage>
        <taxon>Eukaryota</taxon>
        <taxon>Fungi</taxon>
        <taxon>Dikarya</taxon>
        <taxon>Ascomycota</taxon>
        <taxon>Pezizomycotina</taxon>
        <taxon>Lecanoromycetes</taxon>
        <taxon>OSLEUM clade</taxon>
        <taxon>Lecanoromycetidae</taxon>
        <taxon>Lecanorales</taxon>
        <taxon>Lecanorineae</taxon>
        <taxon>Parmeliaceae</taxon>
        <taxon>Imshaugia</taxon>
    </lineage>
</organism>
<feature type="compositionally biased region" description="Low complexity" evidence="1">
    <location>
        <begin position="83"/>
        <end position="97"/>
    </location>
</feature>
<reference evidence="2" key="1">
    <citation type="submission" date="2021-03" db="EMBL/GenBank/DDBJ databases">
        <authorList>
            <person name="Tagirdzhanova G."/>
        </authorList>
    </citation>
    <scope>NUCLEOTIDE SEQUENCE</scope>
</reference>
<dbReference type="OrthoDB" id="5420368at2759"/>
<dbReference type="Proteomes" id="UP000664534">
    <property type="component" value="Unassembled WGS sequence"/>
</dbReference>
<proteinExistence type="predicted"/>
<gene>
    <name evidence="2" type="ORF">IMSHALPRED_001100</name>
</gene>
<evidence type="ECO:0000256" key="1">
    <source>
        <dbReference type="SAM" id="MobiDB-lite"/>
    </source>
</evidence>
<evidence type="ECO:0000313" key="2">
    <source>
        <dbReference type="EMBL" id="CAF9938833.1"/>
    </source>
</evidence>
<accession>A0A8H3J1B4</accession>
<feature type="compositionally biased region" description="Acidic residues" evidence="1">
    <location>
        <begin position="112"/>
        <end position="123"/>
    </location>
</feature>
<protein>
    <submittedName>
        <fullName evidence="2">Uncharacterized protein</fullName>
    </submittedName>
</protein>
<feature type="compositionally biased region" description="Polar residues" evidence="1">
    <location>
        <begin position="59"/>
        <end position="76"/>
    </location>
</feature>